<feature type="domain" description="FecR protein" evidence="2">
    <location>
        <begin position="103"/>
        <end position="192"/>
    </location>
</feature>
<dbReference type="RefSeq" id="WP_221598948.1">
    <property type="nucleotide sequence ID" value="NZ_JAIGNQ010000005.1"/>
</dbReference>
<dbReference type="PIRSF" id="PIRSF018266">
    <property type="entry name" value="FecR"/>
    <property type="match status" value="1"/>
</dbReference>
<dbReference type="InterPro" id="IPR006860">
    <property type="entry name" value="FecR"/>
</dbReference>
<evidence type="ECO:0000313" key="5">
    <source>
        <dbReference type="Proteomes" id="UP000776651"/>
    </source>
</evidence>
<accession>A0ABS7JKC9</accession>
<feature type="domain" description="FecR N-terminal" evidence="3">
    <location>
        <begin position="9"/>
        <end position="46"/>
    </location>
</feature>
<sequence>MAFDHTMLDEASTWAVRTSEPEFDDWAAFTSWLEASPDHAKAYDHVMIAVEDGAATLNAAPANDEGDVKDRSVRRWIVPAIAACLALVAAFWVWQMDGAASPYRTDPGETRRIAFADGSGIVMGGDTELFVDPENPRYARLERGRALFEIRHDEFDPFRVDVGAATLVDAGTVFDVNIGPDEVEVGVSEGAVIFNPSQQNATVQPGQLLTFSADGTGYGVSELPIEQVGEWREGRLTFDDASLTKVAADISRVSGIDYRAAKAGGTNRISGSITVQSLRADPSSLGLLLGLEVERSGTAWILSTP</sequence>
<dbReference type="EMBL" id="JAIGNQ010000005">
    <property type="protein sequence ID" value="MBX7489847.1"/>
    <property type="molecule type" value="Genomic_DNA"/>
</dbReference>
<keyword evidence="1" id="KW-0812">Transmembrane</keyword>
<dbReference type="Pfam" id="PF04773">
    <property type="entry name" value="FecR"/>
    <property type="match status" value="1"/>
</dbReference>
<comment type="caution">
    <text evidence="4">The sequence shown here is derived from an EMBL/GenBank/DDBJ whole genome shotgun (WGS) entry which is preliminary data.</text>
</comment>
<dbReference type="Gene3D" id="2.60.120.1440">
    <property type="match status" value="1"/>
</dbReference>
<evidence type="ECO:0000259" key="2">
    <source>
        <dbReference type="Pfam" id="PF04773"/>
    </source>
</evidence>
<keyword evidence="1" id="KW-1133">Transmembrane helix</keyword>
<evidence type="ECO:0000259" key="3">
    <source>
        <dbReference type="Pfam" id="PF16220"/>
    </source>
</evidence>
<keyword evidence="1" id="KW-0472">Membrane</keyword>
<protein>
    <submittedName>
        <fullName evidence="4">FecR domain-containing protein</fullName>
    </submittedName>
</protein>
<organism evidence="4 5">
    <name type="scientific">Qipengyuania pacifica</name>
    <dbReference type="NCBI Taxonomy" id="2860199"/>
    <lineage>
        <taxon>Bacteria</taxon>
        <taxon>Pseudomonadati</taxon>
        <taxon>Pseudomonadota</taxon>
        <taxon>Alphaproteobacteria</taxon>
        <taxon>Sphingomonadales</taxon>
        <taxon>Erythrobacteraceae</taxon>
        <taxon>Qipengyuania</taxon>
    </lineage>
</organism>
<dbReference type="InterPro" id="IPR032623">
    <property type="entry name" value="FecR_N"/>
</dbReference>
<reference evidence="4 5" key="1">
    <citation type="submission" date="2021-08" db="EMBL/GenBank/DDBJ databases">
        <title>Comparative Genomics Analysis of the Genus Qipengyuania Reveals Extensive Genetic Diversity and Metabolic Versatility, Including the Description of Fifteen Novel Species.</title>
        <authorList>
            <person name="Liu Y."/>
        </authorList>
    </citation>
    <scope>NUCLEOTIDE SEQUENCE [LARGE SCALE GENOMIC DNA]</scope>
    <source>
        <strain evidence="4 5">GH25</strain>
    </source>
</reference>
<name>A0ABS7JKC9_9SPHN</name>
<gene>
    <name evidence="4" type="ORF">K3177_15170</name>
</gene>
<dbReference type="InterPro" id="IPR012373">
    <property type="entry name" value="Ferrdict_sens_TM"/>
</dbReference>
<dbReference type="PANTHER" id="PTHR30273">
    <property type="entry name" value="PERIPLASMIC SIGNAL SENSOR AND SIGMA FACTOR ACTIVATOR FECR-RELATED"/>
    <property type="match status" value="1"/>
</dbReference>
<feature type="transmembrane region" description="Helical" evidence="1">
    <location>
        <begin position="76"/>
        <end position="94"/>
    </location>
</feature>
<dbReference type="PANTHER" id="PTHR30273:SF2">
    <property type="entry name" value="PROTEIN FECR"/>
    <property type="match status" value="1"/>
</dbReference>
<dbReference type="Pfam" id="PF16220">
    <property type="entry name" value="DUF4880"/>
    <property type="match status" value="1"/>
</dbReference>
<dbReference type="Proteomes" id="UP000776651">
    <property type="component" value="Unassembled WGS sequence"/>
</dbReference>
<dbReference type="Gene3D" id="3.55.50.30">
    <property type="match status" value="1"/>
</dbReference>
<proteinExistence type="predicted"/>
<evidence type="ECO:0000313" key="4">
    <source>
        <dbReference type="EMBL" id="MBX7489847.1"/>
    </source>
</evidence>
<evidence type="ECO:0000256" key="1">
    <source>
        <dbReference type="SAM" id="Phobius"/>
    </source>
</evidence>
<keyword evidence="5" id="KW-1185">Reference proteome</keyword>